<evidence type="ECO:0000313" key="11">
    <source>
        <dbReference type="EMBL" id="MXR69539.1"/>
    </source>
</evidence>
<name>A0A6L7HYW9_9GAMM</name>
<dbReference type="GO" id="GO:0015628">
    <property type="term" value="P:protein secretion by the type II secretion system"/>
    <property type="evidence" value="ECO:0007669"/>
    <property type="project" value="InterPro"/>
</dbReference>
<comment type="subcellular location">
    <subcellularLocation>
        <location evidence="1">Cell inner membrane</location>
    </subcellularLocation>
</comment>
<reference evidence="11 12" key="1">
    <citation type="submission" date="2019-12" db="EMBL/GenBank/DDBJ databases">
        <title>Shewanella insulae sp. nov., isolated from a tidal flat.</title>
        <authorList>
            <person name="Yoon J.-H."/>
        </authorList>
    </citation>
    <scope>NUCLEOTIDE SEQUENCE [LARGE SCALE GENOMIC DNA]</scope>
    <source>
        <strain evidence="11 12">JBTF-M18</strain>
    </source>
</reference>
<evidence type="ECO:0000256" key="4">
    <source>
        <dbReference type="ARBA" id="ARBA00022448"/>
    </source>
</evidence>
<keyword evidence="12" id="KW-1185">Reference proteome</keyword>
<comment type="caution">
    <text evidence="11">The sequence shown here is derived from an EMBL/GenBank/DDBJ whole genome shotgun (WGS) entry which is preliminary data.</text>
</comment>
<keyword evidence="7" id="KW-0812">Transmembrane</keyword>
<keyword evidence="8" id="KW-0653">Protein transport</keyword>
<evidence type="ECO:0000313" key="12">
    <source>
        <dbReference type="Proteomes" id="UP000474778"/>
    </source>
</evidence>
<dbReference type="GO" id="GO:0005886">
    <property type="term" value="C:plasma membrane"/>
    <property type="evidence" value="ECO:0007669"/>
    <property type="project" value="UniProtKB-SubCell"/>
</dbReference>
<dbReference type="InterPro" id="IPR022792">
    <property type="entry name" value="T2SS_protein-GspN"/>
</dbReference>
<dbReference type="Pfam" id="PF01203">
    <property type="entry name" value="T2SSN"/>
    <property type="match status" value="1"/>
</dbReference>
<gene>
    <name evidence="11" type="primary">gspN</name>
    <name evidence="11" type="ORF">GNT65_12785</name>
</gene>
<evidence type="ECO:0000256" key="7">
    <source>
        <dbReference type="ARBA" id="ARBA00022692"/>
    </source>
</evidence>
<accession>A0A6L7HYW9</accession>
<dbReference type="Proteomes" id="UP000474778">
    <property type="component" value="Unassembled WGS sequence"/>
</dbReference>
<proteinExistence type="inferred from homology"/>
<evidence type="ECO:0000256" key="5">
    <source>
        <dbReference type="ARBA" id="ARBA00022475"/>
    </source>
</evidence>
<dbReference type="AlphaFoldDB" id="A0A6L7HYW9"/>
<evidence type="ECO:0000256" key="2">
    <source>
        <dbReference type="ARBA" id="ARBA00007208"/>
    </source>
</evidence>
<comment type="similarity">
    <text evidence="2">Belongs to the GSP N family.</text>
</comment>
<protein>
    <recommendedName>
        <fullName evidence="3">Type II secretion system protein N</fullName>
    </recommendedName>
    <alternativeName>
        <fullName evidence="10">General secretion pathway protein N</fullName>
    </alternativeName>
</protein>
<dbReference type="RefSeq" id="WP_160796778.1">
    <property type="nucleotide sequence ID" value="NZ_WRPA01000011.1"/>
</dbReference>
<keyword evidence="6" id="KW-0997">Cell inner membrane</keyword>
<keyword evidence="5" id="KW-1003">Cell membrane</keyword>
<organism evidence="11 12">
    <name type="scientific">Shewanella insulae</name>
    <dbReference type="NCBI Taxonomy" id="2681496"/>
    <lineage>
        <taxon>Bacteria</taxon>
        <taxon>Pseudomonadati</taxon>
        <taxon>Pseudomonadota</taxon>
        <taxon>Gammaproteobacteria</taxon>
        <taxon>Alteromonadales</taxon>
        <taxon>Shewanellaceae</taxon>
        <taxon>Shewanella</taxon>
    </lineage>
</organism>
<dbReference type="EMBL" id="WRPA01000011">
    <property type="protein sequence ID" value="MXR69539.1"/>
    <property type="molecule type" value="Genomic_DNA"/>
</dbReference>
<evidence type="ECO:0000256" key="10">
    <source>
        <dbReference type="ARBA" id="ARBA00030772"/>
    </source>
</evidence>
<evidence type="ECO:0000256" key="3">
    <source>
        <dbReference type="ARBA" id="ARBA00021563"/>
    </source>
</evidence>
<keyword evidence="9" id="KW-0472">Membrane</keyword>
<evidence type="ECO:0000256" key="8">
    <source>
        <dbReference type="ARBA" id="ARBA00022927"/>
    </source>
</evidence>
<keyword evidence="4" id="KW-0813">Transport</keyword>
<sequence length="253" mass="27390">MSLVKKVVIGVLVYLVFLIALFPASLAVKLAPLPKQVSASGISGTIWSGEIDTLMLQKRRLEQVSWQLSPWGILTGKANIDFLVGSRATAVNGKGFVSLSMSGIDASGVRFDAPSEFLVGNTRLPFRTQIGGNFSLMLQNLEQGEPWCQQLTGKLFAQQLQVNNQFGKYPLGDVAVALSCVDGNIKVQTDDSMNALGLSGHALFKADKLVQVTAKIKETEAQPEDLKKALSFLGKRDSQGYYPINYQGRVPGL</sequence>
<evidence type="ECO:0000256" key="9">
    <source>
        <dbReference type="ARBA" id="ARBA00023136"/>
    </source>
</evidence>
<evidence type="ECO:0000256" key="6">
    <source>
        <dbReference type="ARBA" id="ARBA00022519"/>
    </source>
</evidence>
<evidence type="ECO:0000256" key="1">
    <source>
        <dbReference type="ARBA" id="ARBA00004533"/>
    </source>
</evidence>
<dbReference type="GO" id="GO:0015627">
    <property type="term" value="C:type II protein secretion system complex"/>
    <property type="evidence" value="ECO:0007669"/>
    <property type="project" value="InterPro"/>
</dbReference>